<evidence type="ECO:0000313" key="2">
    <source>
        <dbReference type="EMBL" id="SDZ93999.1"/>
    </source>
</evidence>
<dbReference type="Proteomes" id="UP000198584">
    <property type="component" value="Unassembled WGS sequence"/>
</dbReference>
<dbReference type="OrthoDB" id="1951946at2"/>
<keyword evidence="3" id="KW-1185">Reference proteome</keyword>
<accession>A0A1H3X3M2</accession>
<dbReference type="AlphaFoldDB" id="A0A1H3X3M2"/>
<evidence type="ECO:0000313" key="3">
    <source>
        <dbReference type="Proteomes" id="UP000198584"/>
    </source>
</evidence>
<gene>
    <name evidence="2" type="ORF">SAMN05421743_10234</name>
</gene>
<proteinExistence type="predicted"/>
<dbReference type="Pfam" id="PF22790">
    <property type="entry name" value="YkoP"/>
    <property type="match status" value="1"/>
</dbReference>
<sequence>MRQYIVGLWTLFDPIYHRMARLRYIKTSNTNINNIFRVRITDYKGAMVILKDGTRIQKHDKVLKIHLHNIRLINEMRKMDNEIHKAMHIYRSVRESLPELADYIHQHQQNSKIAGVMGITAIHKGCHRLGFETATIANPFYRSMKFLSFIAISTLCMRPPSLGYLKNHQPNYIFISKEQLQIRYLNKIDTN</sequence>
<dbReference type="EMBL" id="FNQR01000002">
    <property type="protein sequence ID" value="SDZ93999.1"/>
    <property type="molecule type" value="Genomic_DNA"/>
</dbReference>
<name>A0A1H3X3M2_9BACI</name>
<organism evidence="2 3">
    <name type="scientific">Thalassobacillus cyri</name>
    <dbReference type="NCBI Taxonomy" id="571932"/>
    <lineage>
        <taxon>Bacteria</taxon>
        <taxon>Bacillati</taxon>
        <taxon>Bacillota</taxon>
        <taxon>Bacilli</taxon>
        <taxon>Bacillales</taxon>
        <taxon>Bacillaceae</taxon>
        <taxon>Thalassobacillus</taxon>
    </lineage>
</organism>
<dbReference type="InterPro" id="IPR054467">
    <property type="entry name" value="YkoP-like_dom"/>
</dbReference>
<feature type="domain" description="YkoP-like" evidence="1">
    <location>
        <begin position="2"/>
        <end position="184"/>
    </location>
</feature>
<evidence type="ECO:0000259" key="1">
    <source>
        <dbReference type="Pfam" id="PF22790"/>
    </source>
</evidence>
<dbReference type="STRING" id="571932.SAMN05421743_10234"/>
<protein>
    <recommendedName>
        <fullName evidence="1">YkoP-like domain-containing protein</fullName>
    </recommendedName>
</protein>
<reference evidence="2 3" key="1">
    <citation type="submission" date="2016-10" db="EMBL/GenBank/DDBJ databases">
        <authorList>
            <person name="de Groot N.N."/>
        </authorList>
    </citation>
    <scope>NUCLEOTIDE SEQUENCE [LARGE SCALE GENOMIC DNA]</scope>
    <source>
        <strain evidence="2 3">CCM7597</strain>
    </source>
</reference>
<dbReference type="RefSeq" id="WP_093042065.1">
    <property type="nucleotide sequence ID" value="NZ_FNQR01000002.1"/>
</dbReference>